<dbReference type="EMBL" id="LDXT01000059">
    <property type="protein sequence ID" value="KRT56288.1"/>
    <property type="molecule type" value="Genomic_DNA"/>
</dbReference>
<dbReference type="InterPro" id="IPR014985">
    <property type="entry name" value="WbqC"/>
</dbReference>
<dbReference type="AlphaFoldDB" id="A0A0T5Z0D7"/>
<name>A0A0T5Z0D7_9GAMM</name>
<proteinExistence type="predicted"/>
<dbReference type="Pfam" id="PF08889">
    <property type="entry name" value="WbqC"/>
    <property type="match status" value="1"/>
</dbReference>
<gene>
    <name evidence="1" type="ORF">Ga0074115_1384</name>
    <name evidence="2" type="ORF">Ga0076813_10243</name>
</gene>
<evidence type="ECO:0000313" key="4">
    <source>
        <dbReference type="Proteomes" id="UP000051634"/>
    </source>
</evidence>
<dbReference type="Proteomes" id="UP000051276">
    <property type="component" value="Unassembled WGS sequence"/>
</dbReference>
<protein>
    <submittedName>
        <fullName evidence="1 2">WbqC-like protein family</fullName>
    </submittedName>
</protein>
<keyword evidence="4" id="KW-1185">Reference proteome</keyword>
<evidence type="ECO:0000313" key="2">
    <source>
        <dbReference type="EMBL" id="KRT56772.1"/>
    </source>
</evidence>
<dbReference type="OrthoDB" id="3611744at2"/>
<organism evidence="1 4">
    <name type="scientific">endosymbiont of Ridgeia piscesae</name>
    <dbReference type="NCBI Taxonomy" id="54398"/>
    <lineage>
        <taxon>Bacteria</taxon>
        <taxon>Pseudomonadati</taxon>
        <taxon>Pseudomonadota</taxon>
        <taxon>Gammaproteobacteria</taxon>
        <taxon>sulfur-oxidizing symbionts</taxon>
    </lineage>
</organism>
<evidence type="ECO:0000313" key="3">
    <source>
        <dbReference type="Proteomes" id="UP000051276"/>
    </source>
</evidence>
<accession>A0A0T5Z0D7</accession>
<dbReference type="RefSeq" id="WP_057957060.1">
    <property type="nucleotide sequence ID" value="NZ_KQ556990.1"/>
</dbReference>
<comment type="caution">
    <text evidence="1">The sequence shown here is derived from an EMBL/GenBank/DDBJ whole genome shotgun (WGS) entry which is preliminary data.</text>
</comment>
<evidence type="ECO:0000313" key="1">
    <source>
        <dbReference type="EMBL" id="KRT56288.1"/>
    </source>
</evidence>
<dbReference type="Proteomes" id="UP000051634">
    <property type="component" value="Unassembled WGS sequence"/>
</dbReference>
<dbReference type="STRING" id="54398.Ga0074115_1384"/>
<sequence>MILSINQPAYLPWLGYFQRIARSDLHVILDHVQFEKNSMVNRNRIRTHDGWCWLTVPVKTRHRFGDLVIHRLTLADNPRWRRKHWDSLRFNYAKAPYFAEHAGFFEASYQRDWQYLIDLNLHLTRYLLDAFAINTPLLRSSQLAVDGEKSQLLLNLCRSCGADRYLSGPFGRDYLDLDAFSAAGIQVEFDDYQHPRYTQIQSRFEPYMSAVDLLFNQGSASLNILLAQIHSEAP</sequence>
<reference evidence="3 4" key="1">
    <citation type="submission" date="2015-11" db="EMBL/GenBank/DDBJ databases">
        <title>The genome of Candidatus Endoriftia persephone in Ridgeia piscesae and population structure of the North Eastern Pacific vestimentiferan symbionts.</title>
        <authorList>
            <person name="Perez M."/>
            <person name="Juniper K.S."/>
        </authorList>
    </citation>
    <scope>NUCLEOTIDE SEQUENCE [LARGE SCALE GENOMIC DNA]</scope>
    <source>
        <strain evidence="2">Ind10</strain>
        <strain evidence="1">Ind11</strain>
    </source>
</reference>
<dbReference type="EMBL" id="LMXI01000670">
    <property type="protein sequence ID" value="KRT56772.1"/>
    <property type="molecule type" value="Genomic_DNA"/>
</dbReference>
<dbReference type="PATRIC" id="fig|54398.3.peg.2876"/>